<sequence length="208" mass="22979">LIYMMDLSLDEVIAKTRKARRGRGSKSQNVLRRTSGGGIQKRRSGDFPRRSLPDKWQHDMFQNNVAAKVLISNLDYGVNDDDIRELFQEFGAIRRAAVHYDKSGRSLGTAEVIYNNRADAAKAIQRYNGLPLDGRPMKIQFVGEGSKLAAPVAAKARLGGAFRGRPMRGGRGRRGNRNARPPITKDQLDAELAAYTAQAAKLSPADNQ</sequence>
<feature type="compositionally biased region" description="Basic residues" evidence="3">
    <location>
        <begin position="165"/>
        <end position="177"/>
    </location>
</feature>
<evidence type="ECO:0000256" key="3">
    <source>
        <dbReference type="SAM" id="MobiDB-lite"/>
    </source>
</evidence>
<dbReference type="AlphaFoldDB" id="A0A0R3TQ43"/>
<evidence type="ECO:0000313" key="5">
    <source>
        <dbReference type="WBParaSite" id="HNAJ_0000964101-mRNA-1"/>
    </source>
</evidence>
<dbReference type="PANTHER" id="PTHR19965">
    <property type="entry name" value="RNA AND EXPORT FACTOR BINDING PROTEIN"/>
    <property type="match status" value="1"/>
</dbReference>
<keyword evidence="1 2" id="KW-0694">RNA-binding</keyword>
<feature type="domain" description="RRM" evidence="4">
    <location>
        <begin position="67"/>
        <end position="144"/>
    </location>
</feature>
<feature type="compositionally biased region" description="Basic and acidic residues" evidence="3">
    <location>
        <begin position="43"/>
        <end position="52"/>
    </location>
</feature>
<dbReference type="GO" id="GO:0006406">
    <property type="term" value="P:mRNA export from nucleus"/>
    <property type="evidence" value="ECO:0007669"/>
    <property type="project" value="TreeGrafter"/>
</dbReference>
<protein>
    <submittedName>
        <fullName evidence="5">RRM domain-containing protein</fullName>
    </submittedName>
</protein>
<evidence type="ECO:0000259" key="4">
    <source>
        <dbReference type="PROSITE" id="PS50102"/>
    </source>
</evidence>
<dbReference type="InterPro" id="IPR000504">
    <property type="entry name" value="RRM_dom"/>
</dbReference>
<dbReference type="GO" id="GO:0005634">
    <property type="term" value="C:nucleus"/>
    <property type="evidence" value="ECO:0007669"/>
    <property type="project" value="TreeGrafter"/>
</dbReference>
<feature type="region of interest" description="Disordered" evidence="3">
    <location>
        <begin position="18"/>
        <end position="52"/>
    </location>
</feature>
<dbReference type="InterPro" id="IPR025715">
    <property type="entry name" value="FoP_C"/>
</dbReference>
<dbReference type="SMART" id="SM01218">
    <property type="entry name" value="FoP_duplication"/>
    <property type="match status" value="1"/>
</dbReference>
<dbReference type="STRING" id="102285.A0A0R3TQ43"/>
<dbReference type="InterPro" id="IPR012677">
    <property type="entry name" value="Nucleotide-bd_a/b_plait_sf"/>
</dbReference>
<dbReference type="SUPFAM" id="SSF54928">
    <property type="entry name" value="RNA-binding domain, RBD"/>
    <property type="match status" value="1"/>
</dbReference>
<dbReference type="InterPro" id="IPR051229">
    <property type="entry name" value="ALYREF_mRNA_export"/>
</dbReference>
<dbReference type="PROSITE" id="PS50102">
    <property type="entry name" value="RRM"/>
    <property type="match status" value="1"/>
</dbReference>
<dbReference type="GO" id="GO:0003729">
    <property type="term" value="F:mRNA binding"/>
    <property type="evidence" value="ECO:0007669"/>
    <property type="project" value="TreeGrafter"/>
</dbReference>
<evidence type="ECO:0000256" key="1">
    <source>
        <dbReference type="ARBA" id="ARBA00022884"/>
    </source>
</evidence>
<evidence type="ECO:0000256" key="2">
    <source>
        <dbReference type="PROSITE-ProRule" id="PRU00176"/>
    </source>
</evidence>
<feature type="region of interest" description="Disordered" evidence="3">
    <location>
        <begin position="161"/>
        <end position="186"/>
    </location>
</feature>
<dbReference type="PANTHER" id="PTHR19965:SF82">
    <property type="entry name" value="THO COMPLEX SUBUNIT 4"/>
    <property type="match status" value="1"/>
</dbReference>
<dbReference type="InterPro" id="IPR035979">
    <property type="entry name" value="RBD_domain_sf"/>
</dbReference>
<dbReference type="Pfam" id="PF13865">
    <property type="entry name" value="FoP_duplication"/>
    <property type="match status" value="1"/>
</dbReference>
<reference evidence="5" key="1">
    <citation type="submission" date="2017-02" db="UniProtKB">
        <authorList>
            <consortium name="WormBaseParasite"/>
        </authorList>
    </citation>
    <scope>IDENTIFICATION</scope>
</reference>
<dbReference type="CDD" id="cd12680">
    <property type="entry name" value="RRM_THOC4"/>
    <property type="match status" value="1"/>
</dbReference>
<dbReference type="WBParaSite" id="HNAJ_0000964101-mRNA-1">
    <property type="protein sequence ID" value="HNAJ_0000964101-mRNA-1"/>
    <property type="gene ID" value="HNAJ_0000964101"/>
</dbReference>
<name>A0A0R3TQ43_RODNA</name>
<proteinExistence type="predicted"/>
<dbReference type="SMART" id="SM00360">
    <property type="entry name" value="RRM"/>
    <property type="match status" value="1"/>
</dbReference>
<dbReference type="Pfam" id="PF00076">
    <property type="entry name" value="RRM_1"/>
    <property type="match status" value="1"/>
</dbReference>
<organism evidence="5">
    <name type="scientific">Rodentolepis nana</name>
    <name type="common">Dwarf tapeworm</name>
    <name type="synonym">Hymenolepis nana</name>
    <dbReference type="NCBI Taxonomy" id="102285"/>
    <lineage>
        <taxon>Eukaryota</taxon>
        <taxon>Metazoa</taxon>
        <taxon>Spiralia</taxon>
        <taxon>Lophotrochozoa</taxon>
        <taxon>Platyhelminthes</taxon>
        <taxon>Cestoda</taxon>
        <taxon>Eucestoda</taxon>
        <taxon>Cyclophyllidea</taxon>
        <taxon>Hymenolepididae</taxon>
        <taxon>Rodentolepis</taxon>
    </lineage>
</organism>
<dbReference type="Gene3D" id="3.30.70.330">
    <property type="match status" value="1"/>
</dbReference>
<accession>A0A0R3TQ43</accession>